<comment type="caution">
    <text evidence="6">The sequence shown here is derived from an EMBL/GenBank/DDBJ whole genome shotgun (WGS) entry which is preliminary data.</text>
</comment>
<reference evidence="6 7" key="1">
    <citation type="submission" date="2018-06" db="EMBL/GenBank/DDBJ databases">
        <title>Genomic Encyclopedia of Archaeal and Bacterial Type Strains, Phase II (KMG-II): from individual species to whole genera.</title>
        <authorList>
            <person name="Goeker M."/>
        </authorList>
    </citation>
    <scope>NUCLEOTIDE SEQUENCE [LARGE SCALE GENOMIC DNA]</scope>
    <source>
        <strain evidence="6 7">DSM 21851</strain>
    </source>
</reference>
<dbReference type="PANTHER" id="PTHR34389">
    <property type="entry name" value="L-RHAMNOSE MUTAROTASE"/>
    <property type="match status" value="1"/>
</dbReference>
<dbReference type="NCBIfam" id="TIGR02625">
    <property type="entry name" value="YiiL_rotase"/>
    <property type="match status" value="1"/>
</dbReference>
<dbReference type="EC" id="5.1.3.32" evidence="5"/>
<keyword evidence="1" id="KW-0963">Cytoplasm</keyword>
<evidence type="ECO:0000256" key="2">
    <source>
        <dbReference type="ARBA" id="ARBA00023235"/>
    </source>
</evidence>
<dbReference type="InterPro" id="IPR011008">
    <property type="entry name" value="Dimeric_a/b-barrel"/>
</dbReference>
<evidence type="ECO:0000256" key="5">
    <source>
        <dbReference type="NCBIfam" id="TIGR02625"/>
    </source>
</evidence>
<accession>A0A327XFX8</accession>
<protein>
    <recommendedName>
        <fullName evidence="5">L-rhamnose mutarotase</fullName>
        <ecNumber evidence="5">5.1.3.32</ecNumber>
    </recommendedName>
</protein>
<dbReference type="RefSeq" id="WP_111627508.1">
    <property type="nucleotide sequence ID" value="NZ_QLMC01000001.1"/>
</dbReference>
<dbReference type="GO" id="GO:0062192">
    <property type="term" value="F:L-rhamnose mutarotase activity"/>
    <property type="evidence" value="ECO:0007669"/>
    <property type="project" value="UniProtKB-UniRule"/>
</dbReference>
<dbReference type="Gene3D" id="3.30.70.100">
    <property type="match status" value="1"/>
</dbReference>
<evidence type="ECO:0000256" key="3">
    <source>
        <dbReference type="ARBA" id="ARBA00023277"/>
    </source>
</evidence>
<dbReference type="Proteomes" id="UP000248790">
    <property type="component" value="Unassembled WGS sequence"/>
</dbReference>
<dbReference type="GO" id="GO:0019301">
    <property type="term" value="P:rhamnose catabolic process"/>
    <property type="evidence" value="ECO:0007669"/>
    <property type="project" value="UniProtKB-UniRule"/>
</dbReference>
<evidence type="ECO:0000313" key="7">
    <source>
        <dbReference type="Proteomes" id="UP000248790"/>
    </source>
</evidence>
<gene>
    <name evidence="6" type="ORF">LX87_01198</name>
</gene>
<keyword evidence="3" id="KW-0119">Carbohydrate metabolism</keyword>
<evidence type="ECO:0000313" key="6">
    <source>
        <dbReference type="EMBL" id="RAK03076.1"/>
    </source>
</evidence>
<name>A0A327XFX8_LARAB</name>
<evidence type="ECO:0000256" key="4">
    <source>
        <dbReference type="ARBA" id="ARBA00023308"/>
    </source>
</evidence>
<keyword evidence="4" id="KW-0684">Rhamnose metabolism</keyword>
<dbReference type="SUPFAM" id="SSF54909">
    <property type="entry name" value="Dimeric alpha+beta barrel"/>
    <property type="match status" value="1"/>
</dbReference>
<dbReference type="InterPro" id="IPR013448">
    <property type="entry name" value="L-rhamnose_mutarotase"/>
</dbReference>
<dbReference type="PANTHER" id="PTHR34389:SF2">
    <property type="entry name" value="L-RHAMNOSE MUTAROTASE"/>
    <property type="match status" value="1"/>
</dbReference>
<keyword evidence="2" id="KW-0413">Isomerase</keyword>
<evidence type="ECO:0000256" key="1">
    <source>
        <dbReference type="ARBA" id="ARBA00022490"/>
    </source>
</evidence>
<proteinExistence type="inferred from homology"/>
<keyword evidence="7" id="KW-1185">Reference proteome</keyword>
<dbReference type="AlphaFoldDB" id="A0A327XFX8"/>
<sequence>MQEIAFTMQLKPGVEAEYQRRHDEIWPELSQTLTEAGIRDYSIFLDRASGTLFAVQKREDNHTADQLPSLPIMKKWWEYMADLMETNSDNSPVAKPLERVFHME</sequence>
<dbReference type="OrthoDB" id="9799608at2"/>
<dbReference type="InterPro" id="IPR008000">
    <property type="entry name" value="Rham/fucose_mutarotase"/>
</dbReference>
<dbReference type="EMBL" id="QLMC01000001">
    <property type="protein sequence ID" value="RAK03076.1"/>
    <property type="molecule type" value="Genomic_DNA"/>
</dbReference>
<dbReference type="Pfam" id="PF05336">
    <property type="entry name" value="rhaM"/>
    <property type="match status" value="1"/>
</dbReference>
<dbReference type="HAMAP" id="MF_01663">
    <property type="entry name" value="L_rham_rotase"/>
    <property type="match status" value="1"/>
</dbReference>
<organism evidence="6 7">
    <name type="scientific">Larkinella arboricola</name>
    <dbReference type="NCBI Taxonomy" id="643671"/>
    <lineage>
        <taxon>Bacteria</taxon>
        <taxon>Pseudomonadati</taxon>
        <taxon>Bacteroidota</taxon>
        <taxon>Cytophagia</taxon>
        <taxon>Cytophagales</taxon>
        <taxon>Spirosomataceae</taxon>
        <taxon>Larkinella</taxon>
    </lineage>
</organism>
<dbReference type="GO" id="GO:0005737">
    <property type="term" value="C:cytoplasm"/>
    <property type="evidence" value="ECO:0007669"/>
    <property type="project" value="InterPro"/>
</dbReference>